<evidence type="ECO:0000256" key="8">
    <source>
        <dbReference type="ARBA" id="ARBA00035465"/>
    </source>
</evidence>
<evidence type="ECO:0000256" key="2">
    <source>
        <dbReference type="ARBA" id="ARBA00010797"/>
    </source>
</evidence>
<evidence type="ECO:0000259" key="9">
    <source>
        <dbReference type="Pfam" id="PF18471"/>
    </source>
</evidence>
<comment type="similarity">
    <text evidence="2">Belongs to the bacterial ribosomal protein bL27 family.</text>
</comment>
<evidence type="ECO:0000313" key="11">
    <source>
        <dbReference type="Proteomes" id="UP000510647"/>
    </source>
</evidence>
<dbReference type="GO" id="GO:0005762">
    <property type="term" value="C:mitochondrial large ribosomal subunit"/>
    <property type="evidence" value="ECO:0007669"/>
    <property type="project" value="TreeGrafter"/>
</dbReference>
<dbReference type="PANTHER" id="PTHR15893">
    <property type="entry name" value="RIBOSOMAL PROTEIN L27"/>
    <property type="match status" value="1"/>
</dbReference>
<gene>
    <name evidence="10" type="ORF">HG537_0H02730</name>
</gene>
<organism evidence="10 11">
    <name type="scientific">Torulaspora globosa</name>
    <dbReference type="NCBI Taxonomy" id="48254"/>
    <lineage>
        <taxon>Eukaryota</taxon>
        <taxon>Fungi</taxon>
        <taxon>Dikarya</taxon>
        <taxon>Ascomycota</taxon>
        <taxon>Saccharomycotina</taxon>
        <taxon>Saccharomycetes</taxon>
        <taxon>Saccharomycetales</taxon>
        <taxon>Saccharomycetaceae</taxon>
        <taxon>Torulaspora</taxon>
    </lineage>
</organism>
<dbReference type="PANTHER" id="PTHR15893:SF0">
    <property type="entry name" value="LARGE RIBOSOMAL SUBUNIT PROTEIN BL27M"/>
    <property type="match status" value="1"/>
</dbReference>
<dbReference type="InterPro" id="IPR041244">
    <property type="entry name" value="Ribosomal_bL27m_C"/>
</dbReference>
<evidence type="ECO:0000256" key="3">
    <source>
        <dbReference type="ARBA" id="ARBA00022946"/>
    </source>
</evidence>
<evidence type="ECO:0000313" key="10">
    <source>
        <dbReference type="EMBL" id="QLQ82511.1"/>
    </source>
</evidence>
<dbReference type="NCBIfam" id="TIGR00062">
    <property type="entry name" value="L27"/>
    <property type="match status" value="1"/>
</dbReference>
<dbReference type="GO" id="GO:0003735">
    <property type="term" value="F:structural constituent of ribosome"/>
    <property type="evidence" value="ECO:0007669"/>
    <property type="project" value="InterPro"/>
</dbReference>
<dbReference type="AlphaFoldDB" id="A0A7H9HYL2"/>
<dbReference type="SUPFAM" id="SSF110324">
    <property type="entry name" value="Ribosomal L27 protein-like"/>
    <property type="match status" value="1"/>
</dbReference>
<keyword evidence="6" id="KW-0687">Ribonucleoprotein</keyword>
<dbReference type="EMBL" id="CP059274">
    <property type="protein sequence ID" value="QLQ82511.1"/>
    <property type="molecule type" value="Genomic_DNA"/>
</dbReference>
<evidence type="ECO:0000256" key="1">
    <source>
        <dbReference type="ARBA" id="ARBA00004173"/>
    </source>
</evidence>
<dbReference type="InterPro" id="IPR018261">
    <property type="entry name" value="Ribosomal_bL27_CS"/>
</dbReference>
<name>A0A7H9HYL2_9SACH</name>
<dbReference type="FunFam" id="2.40.50.100:FF:000042">
    <property type="entry name" value="50S ribosomal protein L27"/>
    <property type="match status" value="1"/>
</dbReference>
<keyword evidence="4" id="KW-0689">Ribosomal protein</keyword>
<comment type="subcellular location">
    <subcellularLocation>
        <location evidence="1">Mitochondrion</location>
    </subcellularLocation>
</comment>
<dbReference type="Gene3D" id="2.40.50.100">
    <property type="match status" value="1"/>
</dbReference>
<dbReference type="Pfam" id="PF18471">
    <property type="entry name" value="Ribosomal_L27_C"/>
    <property type="match status" value="1"/>
</dbReference>
<dbReference type="GO" id="GO:0006412">
    <property type="term" value="P:translation"/>
    <property type="evidence" value="ECO:0007669"/>
    <property type="project" value="InterPro"/>
</dbReference>
<dbReference type="InterPro" id="IPR001684">
    <property type="entry name" value="Ribosomal_bL27"/>
</dbReference>
<dbReference type="PROSITE" id="PS00831">
    <property type="entry name" value="RIBOSOMAL_L27"/>
    <property type="match status" value="1"/>
</dbReference>
<dbReference type="OrthoDB" id="1867012at2759"/>
<accession>A0A7H9HYL2</accession>
<protein>
    <recommendedName>
        <fullName evidence="7">Large ribosomal subunit protein bL27m</fullName>
    </recommendedName>
    <alternativeName>
        <fullName evidence="8">54S ribosomal protein L2, mitochondrial</fullName>
    </alternativeName>
</protein>
<sequence>MVKIDVILENYREFRGPLGVRCGVIVMSLLSSISNGTLAAKNGAFFILNQVRTATKKAAGSRTSMKDSAGRRLGPKKYEGQSVKVGEIIMRQRGTKFYPGENVGIGKDHTIYALEPGVVRYYLDPFHPKRKFIGVSLSRDIKLPLPHFQPRVRRFGRQVITDAKEAQEEEQFLPRKKALVKDEILQKLTERERSRENMQREFAKILTEKLKIELQDMDVATRYLVRLRSCLRNGFELHDAQFNARYFLEYEVNLNARREGWEEAKLAGKLKTIAETAEILHKSTEFNNKFCLIGYISPEEKLALKQKLLEDLKEKSQSILSKKDRDELKNLFNNAADFLSLSEEVHLRRKFLKPVQPEDATTIADKPTKKTITLRRFNYAKSKIDIITRKKEAFLNKL</sequence>
<evidence type="ECO:0000256" key="5">
    <source>
        <dbReference type="ARBA" id="ARBA00023128"/>
    </source>
</evidence>
<evidence type="ECO:0000256" key="6">
    <source>
        <dbReference type="ARBA" id="ARBA00023274"/>
    </source>
</evidence>
<reference evidence="10 11" key="1">
    <citation type="submission" date="2020-06" db="EMBL/GenBank/DDBJ databases">
        <title>The yeast mating-type switching endonuclease HO is a domesticated member of an unorthodox homing genetic element family.</title>
        <authorList>
            <person name="Coughlan A.Y."/>
            <person name="Lombardi L."/>
            <person name="Braun-Galleani S."/>
            <person name="Martos A.R."/>
            <person name="Galeote V."/>
            <person name="Bigey F."/>
            <person name="Dequin S."/>
            <person name="Byrne K.P."/>
            <person name="Wolfe K.H."/>
        </authorList>
    </citation>
    <scope>NUCLEOTIDE SEQUENCE [LARGE SCALE GENOMIC DNA]</scope>
    <source>
        <strain evidence="10 11">CBS2947</strain>
    </source>
</reference>
<evidence type="ECO:0000256" key="4">
    <source>
        <dbReference type="ARBA" id="ARBA00022980"/>
    </source>
</evidence>
<keyword evidence="3" id="KW-0809">Transit peptide</keyword>
<evidence type="ECO:0000256" key="7">
    <source>
        <dbReference type="ARBA" id="ARBA00035267"/>
    </source>
</evidence>
<proteinExistence type="inferred from homology"/>
<dbReference type="PRINTS" id="PR00063">
    <property type="entry name" value="RIBOSOMALL27"/>
</dbReference>
<keyword evidence="5" id="KW-0496">Mitochondrion</keyword>
<keyword evidence="11" id="KW-1185">Reference proteome</keyword>
<dbReference type="Pfam" id="PF01016">
    <property type="entry name" value="Ribosomal_L27"/>
    <property type="match status" value="1"/>
</dbReference>
<feature type="domain" description="Large ribosomal subunit protein bL27m C-terminal" evidence="9">
    <location>
        <begin position="161"/>
        <end position="398"/>
    </location>
</feature>
<dbReference type="Proteomes" id="UP000510647">
    <property type="component" value="Chromosome 8"/>
</dbReference>